<proteinExistence type="predicted"/>
<dbReference type="Proteomes" id="UP000309667">
    <property type="component" value="Unassembled WGS sequence"/>
</dbReference>
<organism evidence="1 2">
    <name type="scientific">Rhizobium rhizophilum</name>
    <dbReference type="NCBI Taxonomy" id="1850373"/>
    <lineage>
        <taxon>Bacteria</taxon>
        <taxon>Pseudomonadati</taxon>
        <taxon>Pseudomonadota</taxon>
        <taxon>Alphaproteobacteria</taxon>
        <taxon>Hyphomicrobiales</taxon>
        <taxon>Rhizobiaceae</taxon>
        <taxon>Rhizobium/Agrobacterium group</taxon>
        <taxon>Rhizobium</taxon>
    </lineage>
</organism>
<name>A0ABY2QVZ1_9HYPH</name>
<accession>A0ABY2QVZ1</accession>
<dbReference type="RefSeq" id="WP_136557334.1">
    <property type="nucleotide sequence ID" value="NZ_STGT01000002.1"/>
</dbReference>
<dbReference type="EMBL" id="STGT01000002">
    <property type="protein sequence ID" value="THV15044.1"/>
    <property type="molecule type" value="Genomic_DNA"/>
</dbReference>
<keyword evidence="2" id="KW-1185">Reference proteome</keyword>
<evidence type="ECO:0000313" key="1">
    <source>
        <dbReference type="EMBL" id="THV15044.1"/>
    </source>
</evidence>
<comment type="caution">
    <text evidence="1">The sequence shown here is derived from an EMBL/GenBank/DDBJ whole genome shotgun (WGS) entry which is preliminary data.</text>
</comment>
<gene>
    <name evidence="1" type="ORF">E9677_06670</name>
</gene>
<protein>
    <submittedName>
        <fullName evidence="1">Uncharacterized protein</fullName>
    </submittedName>
</protein>
<evidence type="ECO:0000313" key="2">
    <source>
        <dbReference type="Proteomes" id="UP000309667"/>
    </source>
</evidence>
<sequence length="74" mass="8170">MTQSPNNLTEDLLSRLGDALAGTHGRELSLDAVKSLVDLEIQDWNLDRCPDDSRSGTARVEQPLIGHRIRLSSD</sequence>
<reference evidence="1 2" key="1">
    <citation type="submission" date="2019-04" db="EMBL/GenBank/DDBJ databases">
        <title>Genome sequence of strain 7209-2.</title>
        <authorList>
            <person name="Gao J."/>
            <person name="Sun J."/>
        </authorList>
    </citation>
    <scope>NUCLEOTIDE SEQUENCE [LARGE SCALE GENOMIC DNA]</scope>
    <source>
        <strain evidence="1 2">7209-2</strain>
    </source>
</reference>